<keyword evidence="4" id="KW-0472">Membrane</keyword>
<protein>
    <recommendedName>
        <fullName evidence="6">Armadillo-like helical domain-containing protein</fullName>
    </recommendedName>
</protein>
<dbReference type="InterPro" id="IPR013636">
    <property type="entry name" value="ARMH3_C"/>
</dbReference>
<gene>
    <name evidence="7" type="ORF">PSFLO_01490</name>
</gene>
<dbReference type="GO" id="GO:0016020">
    <property type="term" value="C:membrane"/>
    <property type="evidence" value="ECO:0007669"/>
    <property type="project" value="UniProtKB-SubCell"/>
</dbReference>
<dbReference type="AlphaFoldDB" id="A0A5C3EY21"/>
<dbReference type="Proteomes" id="UP000323386">
    <property type="component" value="Unassembled WGS sequence"/>
</dbReference>
<evidence type="ECO:0000256" key="2">
    <source>
        <dbReference type="ARBA" id="ARBA00022692"/>
    </source>
</evidence>
<keyword evidence="3" id="KW-1133">Transmembrane helix</keyword>
<feature type="region of interest" description="Disordered" evidence="5">
    <location>
        <begin position="31"/>
        <end position="68"/>
    </location>
</feature>
<dbReference type="PANTHER" id="PTHR13608">
    <property type="entry name" value="ARMADILLO-LIKE HELICAL DOMAIN-CONTAINING PROTEIN 3"/>
    <property type="match status" value="1"/>
</dbReference>
<evidence type="ECO:0000256" key="4">
    <source>
        <dbReference type="ARBA" id="ARBA00023136"/>
    </source>
</evidence>
<evidence type="ECO:0000259" key="6">
    <source>
        <dbReference type="SMART" id="SM01158"/>
    </source>
</evidence>
<dbReference type="OrthoDB" id="2012278at2759"/>
<dbReference type="GO" id="GO:0005829">
    <property type="term" value="C:cytosol"/>
    <property type="evidence" value="ECO:0007669"/>
    <property type="project" value="TreeGrafter"/>
</dbReference>
<dbReference type="SMART" id="SM01158">
    <property type="entry name" value="DUF1741"/>
    <property type="match status" value="1"/>
</dbReference>
<evidence type="ECO:0000256" key="3">
    <source>
        <dbReference type="ARBA" id="ARBA00022989"/>
    </source>
</evidence>
<evidence type="ECO:0000256" key="5">
    <source>
        <dbReference type="SAM" id="MobiDB-lite"/>
    </source>
</evidence>
<dbReference type="Pfam" id="PF08427">
    <property type="entry name" value="ARMH3_C"/>
    <property type="match status" value="1"/>
</dbReference>
<feature type="compositionally biased region" description="Low complexity" evidence="5">
    <location>
        <begin position="33"/>
        <end position="49"/>
    </location>
</feature>
<organism evidence="7 8">
    <name type="scientific">Pseudozyma flocculosa</name>
    <dbReference type="NCBI Taxonomy" id="84751"/>
    <lineage>
        <taxon>Eukaryota</taxon>
        <taxon>Fungi</taxon>
        <taxon>Dikarya</taxon>
        <taxon>Basidiomycota</taxon>
        <taxon>Ustilaginomycotina</taxon>
        <taxon>Ustilaginomycetes</taxon>
        <taxon>Ustilaginales</taxon>
        <taxon>Ustilaginaceae</taxon>
        <taxon>Pseudozyma</taxon>
    </lineage>
</organism>
<feature type="domain" description="Armadillo-like helical" evidence="6">
    <location>
        <begin position="524"/>
        <end position="753"/>
    </location>
</feature>
<keyword evidence="8" id="KW-1185">Reference proteome</keyword>
<accession>A0A5C3EY21</accession>
<keyword evidence="2" id="KW-0812">Transmembrane</keyword>
<comment type="subcellular location">
    <subcellularLocation>
        <location evidence="1">Membrane</location>
    </subcellularLocation>
</comment>
<dbReference type="InterPro" id="IPR039868">
    <property type="entry name" value="ARMD3-like"/>
</dbReference>
<dbReference type="EMBL" id="OOIP01000003">
    <property type="protein sequence ID" value="SPO36019.1"/>
    <property type="molecule type" value="Genomic_DNA"/>
</dbReference>
<reference evidence="7 8" key="1">
    <citation type="submission" date="2018-03" db="EMBL/GenBank/DDBJ databases">
        <authorList>
            <person name="Guldener U."/>
        </authorList>
    </citation>
    <scope>NUCLEOTIDE SEQUENCE [LARGE SCALE GENOMIC DNA]</scope>
    <source>
        <strain evidence="7 8">DAOM196992</strain>
    </source>
</reference>
<proteinExistence type="predicted"/>
<evidence type="ECO:0000256" key="1">
    <source>
        <dbReference type="ARBA" id="ARBA00004370"/>
    </source>
</evidence>
<name>A0A5C3EY21_9BASI</name>
<evidence type="ECO:0000313" key="8">
    <source>
        <dbReference type="Proteomes" id="UP000323386"/>
    </source>
</evidence>
<dbReference type="PANTHER" id="PTHR13608:SF3">
    <property type="entry name" value="ARMADILLO-LIKE HELICAL DOMAIN-CONTAINING PROTEIN 3"/>
    <property type="match status" value="1"/>
</dbReference>
<sequence>MATPFHTSRPPLRSKFSQCYAALLSGQQPWTQADASTSSTDAAAAASADGHAAPRPDLSRTKSKGKTNSGPQIRYFADLLCLPVETRLVVELLGAVSADALLDDDPASRGALIRDNVGSLWREAIRVWRQRDEDDVRRRNAVDTLVALSYPILAKRFSNYAFDIIAIFAGGMDEADDVFISLVDAIDDALRSHRPRRTVLASGVRDESADDHDAHGAAAASEAAYLDRDLQHRALQLGLLWLSCVSQTSLGAYFLRRDLFVTVTAFVRAPSTSIFAFESSLFLGLLATVGQGSSSSLMLSSSTSNPYARRMRDWVDYECMAKILFAAAAALEQATQQYVELADDTVPTLAGSLAGMASLRWIGGLGEIVGMTTSASSTSIASDINGRRRPSATGGPDFAHLPSPSTVILLPVFLLARSNQAFASKVVFATGCPTNADDVAQTQDDDGATGCSYVQLLSLSSYLCTHAAGTPRSRSYARVALLLLLVLLHDPSGIRAVLDDSDRSTRLVRQVRICRQREPGLSYPRQKPRRLVTCNIVVATCHLRHNLSKRLDIHSHLLGLRIIQRSITLCAAERISLEFDWADTWNAIFSLAAFVAGRHAEIRAGAELPQLVRSIVATLNTALLRSDHFLASTKETQAFLYELVRSSHVIRTLACILDPAVVPASPREGSATLLEATPTPPKLYALLPGYRNLEHVILAVEARISDWVAAKPSSRRNKTPDIVTVSKIVSNLNLEDLLAGGDDEASEGATANVVRARDNADLEWLDKMQESSLAEFVRWSCADVMRILPIY</sequence>
<evidence type="ECO:0000313" key="7">
    <source>
        <dbReference type="EMBL" id="SPO36019.1"/>
    </source>
</evidence>